<keyword evidence="1" id="KW-0472">Membrane</keyword>
<sequence length="71" mass="8262">MVDAIPNQAFYVFYALISCPFILLEVFHLAIWPKIVEHKQIIRISAVLISDFVYLANHMLCSEYENAFPPF</sequence>
<keyword evidence="1" id="KW-1133">Transmembrane helix</keyword>
<dbReference type="EMBL" id="CABP01000043">
    <property type="protein sequence ID" value="CBI04051.1"/>
    <property type="molecule type" value="Genomic_DNA"/>
</dbReference>
<comment type="caution">
    <text evidence="2">The sequence shown here is derived from an EMBL/GenBank/DDBJ whole genome shotgun (WGS) entry which is preliminary data.</text>
</comment>
<gene>
    <name evidence="2" type="ORF">CARN5_2525</name>
</gene>
<name>E6QA25_9ZZZZ</name>
<accession>E6QA25</accession>
<dbReference type="AlphaFoldDB" id="E6QA25"/>
<feature type="transmembrane region" description="Helical" evidence="1">
    <location>
        <begin position="12"/>
        <end position="32"/>
    </location>
</feature>
<reference evidence="2" key="1">
    <citation type="submission" date="2009-10" db="EMBL/GenBank/DDBJ databases">
        <title>Diversity of trophic interactions inside an arsenic-rich microbial ecosystem.</title>
        <authorList>
            <person name="Bertin P.N."/>
            <person name="Heinrich-Salmeron A."/>
            <person name="Pelletier E."/>
            <person name="Goulhen-Chollet F."/>
            <person name="Arsene-Ploetze F."/>
            <person name="Gallien S."/>
            <person name="Calteau A."/>
            <person name="Vallenet D."/>
            <person name="Casiot C."/>
            <person name="Chane-Woon-Ming B."/>
            <person name="Giloteaux L."/>
            <person name="Barakat M."/>
            <person name="Bonnefoy V."/>
            <person name="Bruneel O."/>
            <person name="Chandler M."/>
            <person name="Cleiss J."/>
            <person name="Duran R."/>
            <person name="Elbaz-Poulichet F."/>
            <person name="Fonknechten N."/>
            <person name="Lauga B."/>
            <person name="Mornico D."/>
            <person name="Ortet P."/>
            <person name="Schaeffer C."/>
            <person name="Siguier P."/>
            <person name="Alexander Thil Smith A."/>
            <person name="Van Dorsselaer A."/>
            <person name="Weissenbach J."/>
            <person name="Medigue C."/>
            <person name="Le Paslier D."/>
        </authorList>
    </citation>
    <scope>NUCLEOTIDE SEQUENCE</scope>
</reference>
<protein>
    <submittedName>
        <fullName evidence="2">Uncharacterized protein</fullName>
    </submittedName>
</protein>
<proteinExistence type="predicted"/>
<organism evidence="2">
    <name type="scientific">mine drainage metagenome</name>
    <dbReference type="NCBI Taxonomy" id="410659"/>
    <lineage>
        <taxon>unclassified sequences</taxon>
        <taxon>metagenomes</taxon>
        <taxon>ecological metagenomes</taxon>
    </lineage>
</organism>
<evidence type="ECO:0000256" key="1">
    <source>
        <dbReference type="SAM" id="Phobius"/>
    </source>
</evidence>
<evidence type="ECO:0000313" key="2">
    <source>
        <dbReference type="EMBL" id="CBI04051.1"/>
    </source>
</evidence>
<keyword evidence="1" id="KW-0812">Transmembrane</keyword>